<evidence type="ECO:0000313" key="2">
    <source>
        <dbReference type="EMBL" id="CAH1107749.1"/>
    </source>
</evidence>
<evidence type="ECO:0008006" key="4">
    <source>
        <dbReference type="Google" id="ProtNLM"/>
    </source>
</evidence>
<dbReference type="AlphaFoldDB" id="A0A9P0G9Z7"/>
<dbReference type="Proteomes" id="UP001153636">
    <property type="component" value="Chromosome 3"/>
</dbReference>
<dbReference type="EMBL" id="OV651815">
    <property type="protein sequence ID" value="CAH1107749.1"/>
    <property type="molecule type" value="Genomic_DNA"/>
</dbReference>
<feature type="region of interest" description="Disordered" evidence="1">
    <location>
        <begin position="65"/>
        <end position="84"/>
    </location>
</feature>
<reference evidence="2" key="1">
    <citation type="submission" date="2022-01" db="EMBL/GenBank/DDBJ databases">
        <authorList>
            <person name="King R."/>
        </authorList>
    </citation>
    <scope>NUCLEOTIDE SEQUENCE</scope>
</reference>
<gene>
    <name evidence="2" type="ORF">PSYICH_LOCUS9311</name>
</gene>
<organism evidence="2 3">
    <name type="scientific">Psylliodes chrysocephalus</name>
    <dbReference type="NCBI Taxonomy" id="3402493"/>
    <lineage>
        <taxon>Eukaryota</taxon>
        <taxon>Metazoa</taxon>
        <taxon>Ecdysozoa</taxon>
        <taxon>Arthropoda</taxon>
        <taxon>Hexapoda</taxon>
        <taxon>Insecta</taxon>
        <taxon>Pterygota</taxon>
        <taxon>Neoptera</taxon>
        <taxon>Endopterygota</taxon>
        <taxon>Coleoptera</taxon>
        <taxon>Polyphaga</taxon>
        <taxon>Cucujiformia</taxon>
        <taxon>Chrysomeloidea</taxon>
        <taxon>Chrysomelidae</taxon>
        <taxon>Galerucinae</taxon>
        <taxon>Alticini</taxon>
        <taxon>Psylliodes</taxon>
    </lineage>
</organism>
<dbReference type="OrthoDB" id="8190343at2759"/>
<accession>A0A9P0G9Z7</accession>
<keyword evidence="3" id="KW-1185">Reference proteome</keyword>
<feature type="compositionally biased region" description="Polar residues" evidence="1">
    <location>
        <begin position="65"/>
        <end position="82"/>
    </location>
</feature>
<name>A0A9P0G9Z7_9CUCU</name>
<proteinExistence type="predicted"/>
<evidence type="ECO:0000256" key="1">
    <source>
        <dbReference type="SAM" id="MobiDB-lite"/>
    </source>
</evidence>
<protein>
    <recommendedName>
        <fullName evidence="4">MADF domain-containing protein</fullName>
    </recommendedName>
</protein>
<sequence>MNLPNFGKNDLKNKIKNIKSTYVQEVNKIKRTIKSGMSPDEAYVSHLPWFKTADRFLKQVINTREQYHPLQQPSTSRGSSASYGRKFPSLGSTCDRSGVSDCSAESIVSALLENVGLEGKDNISNVVD</sequence>
<evidence type="ECO:0000313" key="3">
    <source>
        <dbReference type="Proteomes" id="UP001153636"/>
    </source>
</evidence>